<dbReference type="KEGG" id="lji:ELX58_00015"/>
<dbReference type="EMBL" id="CP034726">
    <property type="protein sequence ID" value="QBP17603.1"/>
    <property type="molecule type" value="Genomic_DNA"/>
</dbReference>
<keyword evidence="1" id="KW-0694">RNA-binding</keyword>
<dbReference type="SUPFAM" id="SSF55174">
    <property type="entry name" value="Alpha-L RNA-binding motif"/>
    <property type="match status" value="1"/>
</dbReference>
<evidence type="ECO:0000256" key="1">
    <source>
        <dbReference type="PROSITE-ProRule" id="PRU00182"/>
    </source>
</evidence>
<dbReference type="Gene3D" id="3.10.290.10">
    <property type="entry name" value="RNA-binding S4 domain"/>
    <property type="match status" value="1"/>
</dbReference>
<protein>
    <submittedName>
        <fullName evidence="2">S4 domain-containing protein YaaA</fullName>
    </submittedName>
</protein>
<dbReference type="RefSeq" id="WP_133441149.1">
    <property type="nucleotide sequence ID" value="NZ_CP034726.1"/>
</dbReference>
<dbReference type="NCBIfam" id="TIGR02988">
    <property type="entry name" value="YaaA_near_RecF"/>
    <property type="match status" value="1"/>
</dbReference>
<evidence type="ECO:0000313" key="3">
    <source>
        <dbReference type="Proteomes" id="UP000294321"/>
    </source>
</evidence>
<sequence>MKKTFYLNTDYITLGQLLKAESIVATGGRAKWYLKAHPVKLNGELENRRGKKLHPGDNVEISDHGMLFIRKK</sequence>
<reference evidence="3" key="1">
    <citation type="submission" date="2018-12" db="EMBL/GenBank/DDBJ databases">
        <title>A new species of lactobacillus.</title>
        <authorList>
            <person name="Jian Y."/>
            <person name="Xin L."/>
            <person name="Hong Z.J."/>
            <person name="Ming L.Z."/>
            <person name="Hong X.Z."/>
        </authorList>
    </citation>
    <scope>NUCLEOTIDE SEQUENCE [LARGE SCALE GENOMIC DNA]</scope>
    <source>
        <strain evidence="3">HSLZ-75</strain>
    </source>
</reference>
<evidence type="ECO:0000313" key="2">
    <source>
        <dbReference type="EMBL" id="QBP17603.1"/>
    </source>
</evidence>
<dbReference type="Proteomes" id="UP000294321">
    <property type="component" value="Chromosome"/>
</dbReference>
<proteinExistence type="predicted"/>
<gene>
    <name evidence="2" type="primary">yaaA</name>
    <name evidence="2" type="ORF">ELX58_00015</name>
</gene>
<name>A0A4P6ZJB2_9LACO</name>
<dbReference type="Pfam" id="PF13275">
    <property type="entry name" value="S4_2"/>
    <property type="match status" value="1"/>
</dbReference>
<dbReference type="InterPro" id="IPR014330">
    <property type="entry name" value="RNA-bd_S4-rel_YaaA"/>
</dbReference>
<dbReference type="AlphaFoldDB" id="A0A4P6ZJB2"/>
<dbReference type="GO" id="GO:0003723">
    <property type="term" value="F:RNA binding"/>
    <property type="evidence" value="ECO:0007669"/>
    <property type="project" value="UniProtKB-KW"/>
</dbReference>
<dbReference type="InterPro" id="IPR036986">
    <property type="entry name" value="S4_RNA-bd_sf"/>
</dbReference>
<dbReference type="OrthoDB" id="9811532at2"/>
<keyword evidence="3" id="KW-1185">Reference proteome</keyword>
<dbReference type="PROSITE" id="PS50889">
    <property type="entry name" value="S4"/>
    <property type="match status" value="1"/>
</dbReference>
<organism evidence="2 3">
    <name type="scientific">Acetilactobacillus jinshanensis</name>
    <dbReference type="NCBI Taxonomy" id="1720083"/>
    <lineage>
        <taxon>Bacteria</taxon>
        <taxon>Bacillati</taxon>
        <taxon>Bacillota</taxon>
        <taxon>Bacilli</taxon>
        <taxon>Lactobacillales</taxon>
        <taxon>Lactobacillaceae</taxon>
        <taxon>Acetilactobacillus</taxon>
    </lineage>
</organism>
<accession>A0A4P6ZJB2</accession>